<organism evidence="1 2">
    <name type="scientific">Kribbella jejuensis</name>
    <dbReference type="NCBI Taxonomy" id="236068"/>
    <lineage>
        <taxon>Bacteria</taxon>
        <taxon>Bacillati</taxon>
        <taxon>Actinomycetota</taxon>
        <taxon>Actinomycetes</taxon>
        <taxon>Propionibacteriales</taxon>
        <taxon>Kribbellaceae</taxon>
        <taxon>Kribbella</taxon>
    </lineage>
</organism>
<dbReference type="PANTHER" id="PTHR33973:SF4">
    <property type="entry name" value="OS07G0153300 PROTEIN"/>
    <property type="match status" value="1"/>
</dbReference>
<sequence>MTVAGELPQLPAIVTGFVRHARSGPVRHAFRHRAYQWLVDLDDVPRLPWYLRPLAHFDSRDHVDLRRYLADNGIEYDGRVVMLANARVLGHVFDPLTVYWCLDGPYVVAEVHNTYGERHVYLLRPDEHGTARTAKEFYVSPFYDVSGSYRLTFELDRERIRVQVRLSKDDRTVFGASFDGVPRPATRKAVLTTALRMPLMPQRVSALIRMHGVWLWARRLPVVKR</sequence>
<evidence type="ECO:0000313" key="1">
    <source>
        <dbReference type="EMBL" id="TQJ16830.1"/>
    </source>
</evidence>
<dbReference type="AlphaFoldDB" id="A0A542ENA7"/>
<evidence type="ECO:0008006" key="3">
    <source>
        <dbReference type="Google" id="ProtNLM"/>
    </source>
</evidence>
<proteinExistence type="predicted"/>
<dbReference type="RefSeq" id="WP_141852843.1">
    <property type="nucleotide sequence ID" value="NZ_BAAAKA010000034.1"/>
</dbReference>
<dbReference type="Proteomes" id="UP000316298">
    <property type="component" value="Unassembled WGS sequence"/>
</dbReference>
<evidence type="ECO:0000313" key="2">
    <source>
        <dbReference type="Proteomes" id="UP000316298"/>
    </source>
</evidence>
<accession>A0A542ENA7</accession>
<reference evidence="1 2" key="1">
    <citation type="submission" date="2019-06" db="EMBL/GenBank/DDBJ databases">
        <title>Sequencing the genomes of 1000 actinobacteria strains.</title>
        <authorList>
            <person name="Klenk H.-P."/>
        </authorList>
    </citation>
    <scope>NUCLEOTIDE SEQUENCE [LARGE SCALE GENOMIC DNA]</scope>
    <source>
        <strain evidence="1 2">DSM 17305</strain>
    </source>
</reference>
<name>A0A542ENA7_9ACTN</name>
<protein>
    <recommendedName>
        <fullName evidence="3">DUF1365 family protein</fullName>
    </recommendedName>
</protein>
<dbReference type="Pfam" id="PF07103">
    <property type="entry name" value="DUF1365"/>
    <property type="match status" value="1"/>
</dbReference>
<dbReference type="InterPro" id="IPR010775">
    <property type="entry name" value="DUF1365"/>
</dbReference>
<dbReference type="PANTHER" id="PTHR33973">
    <property type="entry name" value="OS07G0153300 PROTEIN"/>
    <property type="match status" value="1"/>
</dbReference>
<comment type="caution">
    <text evidence="1">The sequence shown here is derived from an EMBL/GenBank/DDBJ whole genome shotgun (WGS) entry which is preliminary data.</text>
</comment>
<dbReference type="OrthoDB" id="9778801at2"/>
<gene>
    <name evidence="1" type="ORF">FB475_0936</name>
</gene>
<keyword evidence="2" id="KW-1185">Reference proteome</keyword>
<dbReference type="EMBL" id="VFMM01000001">
    <property type="protein sequence ID" value="TQJ16830.1"/>
    <property type="molecule type" value="Genomic_DNA"/>
</dbReference>